<dbReference type="GO" id="GO:0017183">
    <property type="term" value="P:protein histidyl modification to diphthamide"/>
    <property type="evidence" value="ECO:0007669"/>
    <property type="project" value="TreeGrafter"/>
</dbReference>
<dbReference type="PANTHER" id="PTHR46042:SF1">
    <property type="entry name" value="DIPHTHINE METHYLTRANSFERASE"/>
    <property type="match status" value="1"/>
</dbReference>
<organism evidence="8 9">
    <name type="scientific">Naematelia encephala</name>
    <dbReference type="NCBI Taxonomy" id="71784"/>
    <lineage>
        <taxon>Eukaryota</taxon>
        <taxon>Fungi</taxon>
        <taxon>Dikarya</taxon>
        <taxon>Basidiomycota</taxon>
        <taxon>Agaricomycotina</taxon>
        <taxon>Tremellomycetes</taxon>
        <taxon>Tremellales</taxon>
        <taxon>Naemateliaceae</taxon>
        <taxon>Naematelia</taxon>
    </lineage>
</organism>
<dbReference type="SMART" id="SM00320">
    <property type="entry name" value="WD40"/>
    <property type="match status" value="3"/>
</dbReference>
<sequence length="378" mass="42264">QASSVAQVDTIYSADSIEWCPHSPYRDIFTCGTYQVLEPEPTAGPSSSSSSTEVPKREMNRTGRLYLFQVGNDQQTLEELERIDTAAVLDVKWSPRLDPLGQAVVAVADAKGWITIYALNNDKRLHLKQRLEIASSSTLCLSIDWSTHQNEDDFVLPNLIVSLSDGTLAHLTATSTGELEVDQQWKAHDFEPWITAFDPWDPHVIWSGGDDCKLKRWDLRSTSFPTLVNKSFEAGVTTITPSPHTPYLLAVGSYDAQLRIFDSRNARSPLRTIDVGGGIWRTRFHPDIKRAGDVLVACMHDGFKVVRLGSETDLARILVLVDEQQDVGDASQIVTRFDEHASLAYGADWSRLSSDDHDDKSTLVATCSFYDHSMHLWR</sequence>
<evidence type="ECO:0000256" key="6">
    <source>
        <dbReference type="ARBA" id="ARBA00039131"/>
    </source>
</evidence>
<protein>
    <recommendedName>
        <fullName evidence="6">methylated diphthine methylhydrolase</fullName>
        <ecNumber evidence="6">3.1.1.97</ecNumber>
    </recommendedName>
</protein>
<dbReference type="STRING" id="71784.A0A1Y2B3W9"/>
<dbReference type="FunCoup" id="A0A1Y2B3W9">
    <property type="interactions" value="833"/>
</dbReference>
<dbReference type="InterPro" id="IPR015943">
    <property type="entry name" value="WD40/YVTN_repeat-like_dom_sf"/>
</dbReference>
<proteinExistence type="inferred from homology"/>
<dbReference type="GO" id="GO:0005737">
    <property type="term" value="C:cytoplasm"/>
    <property type="evidence" value="ECO:0007669"/>
    <property type="project" value="TreeGrafter"/>
</dbReference>
<accession>A0A1Y2B3W9</accession>
<feature type="non-terminal residue" evidence="8">
    <location>
        <position position="378"/>
    </location>
</feature>
<dbReference type="PANTHER" id="PTHR46042">
    <property type="entry name" value="DIPHTHINE METHYLTRANSFERASE"/>
    <property type="match status" value="1"/>
</dbReference>
<dbReference type="EMBL" id="MCFC01000025">
    <property type="protein sequence ID" value="ORY29533.1"/>
    <property type="molecule type" value="Genomic_DNA"/>
</dbReference>
<dbReference type="Pfam" id="PF00400">
    <property type="entry name" value="WD40"/>
    <property type="match status" value="1"/>
</dbReference>
<evidence type="ECO:0000256" key="5">
    <source>
        <dbReference type="ARBA" id="ARBA00038092"/>
    </source>
</evidence>
<dbReference type="GO" id="GO:0061685">
    <property type="term" value="F:diphthine methylesterase activity"/>
    <property type="evidence" value="ECO:0007669"/>
    <property type="project" value="UniProtKB-EC"/>
</dbReference>
<gene>
    <name evidence="8" type="ORF">BCR39DRAFT_454830</name>
</gene>
<dbReference type="OrthoDB" id="1930760at2759"/>
<dbReference type="InterPro" id="IPR001680">
    <property type="entry name" value="WD40_rpt"/>
</dbReference>
<evidence type="ECO:0000256" key="2">
    <source>
        <dbReference type="ARBA" id="ARBA00022574"/>
    </source>
</evidence>
<evidence type="ECO:0000256" key="1">
    <source>
        <dbReference type="ARBA" id="ARBA00005156"/>
    </source>
</evidence>
<keyword evidence="2" id="KW-0853">WD repeat</keyword>
<feature type="non-terminal residue" evidence="8">
    <location>
        <position position="1"/>
    </location>
</feature>
<dbReference type="Gene3D" id="2.130.10.10">
    <property type="entry name" value="YVTN repeat-like/Quinoprotein amine dehydrogenase"/>
    <property type="match status" value="1"/>
</dbReference>
<dbReference type="SUPFAM" id="SSF50978">
    <property type="entry name" value="WD40 repeat-like"/>
    <property type="match status" value="1"/>
</dbReference>
<name>A0A1Y2B3W9_9TREE</name>
<evidence type="ECO:0000256" key="7">
    <source>
        <dbReference type="ARBA" id="ARBA00047551"/>
    </source>
</evidence>
<keyword evidence="9" id="KW-1185">Reference proteome</keyword>
<reference evidence="8 9" key="1">
    <citation type="submission" date="2016-07" db="EMBL/GenBank/DDBJ databases">
        <title>Pervasive Adenine N6-methylation of Active Genes in Fungi.</title>
        <authorList>
            <consortium name="DOE Joint Genome Institute"/>
            <person name="Mondo S.J."/>
            <person name="Dannebaum R.O."/>
            <person name="Kuo R.C."/>
            <person name="Labutti K."/>
            <person name="Haridas S."/>
            <person name="Kuo A."/>
            <person name="Salamov A."/>
            <person name="Ahrendt S.R."/>
            <person name="Lipzen A."/>
            <person name="Sullivan W."/>
            <person name="Andreopoulos W.B."/>
            <person name="Clum A."/>
            <person name="Lindquist E."/>
            <person name="Daum C."/>
            <person name="Ramamoorthy G.K."/>
            <person name="Gryganskyi A."/>
            <person name="Culley D."/>
            <person name="Magnuson J.K."/>
            <person name="James T.Y."/>
            <person name="O'Malley M.A."/>
            <person name="Stajich J.E."/>
            <person name="Spatafora J.W."/>
            <person name="Visel A."/>
            <person name="Grigoriev I.V."/>
        </authorList>
    </citation>
    <scope>NUCLEOTIDE SEQUENCE [LARGE SCALE GENOMIC DNA]</scope>
    <source>
        <strain evidence="8 9">68-887.2</strain>
    </source>
</reference>
<comment type="similarity">
    <text evidence="5">Belongs to the DPH7 family.</text>
</comment>
<evidence type="ECO:0000313" key="8">
    <source>
        <dbReference type="EMBL" id="ORY29533.1"/>
    </source>
</evidence>
<comment type="pathway">
    <text evidence="1">Protein modification; peptidyl-diphthamide biosynthesis.</text>
</comment>
<dbReference type="InterPro" id="IPR052415">
    <property type="entry name" value="Diphthine_MTase"/>
</dbReference>
<dbReference type="InterPro" id="IPR036322">
    <property type="entry name" value="WD40_repeat_dom_sf"/>
</dbReference>
<comment type="catalytic activity">
    <reaction evidence="7">
        <text>diphthine methyl ester-[translation elongation factor 2] + H2O = diphthine-[translation elongation factor 2] + methanol + H(+)</text>
        <dbReference type="Rhea" id="RHEA:42656"/>
        <dbReference type="Rhea" id="RHEA-COMP:10172"/>
        <dbReference type="Rhea" id="RHEA-COMP:10173"/>
        <dbReference type="ChEBI" id="CHEBI:15377"/>
        <dbReference type="ChEBI" id="CHEBI:15378"/>
        <dbReference type="ChEBI" id="CHEBI:17790"/>
        <dbReference type="ChEBI" id="CHEBI:79005"/>
        <dbReference type="ChEBI" id="CHEBI:82696"/>
        <dbReference type="EC" id="3.1.1.97"/>
    </reaction>
</comment>
<evidence type="ECO:0000313" key="9">
    <source>
        <dbReference type="Proteomes" id="UP000193986"/>
    </source>
</evidence>
<comment type="caution">
    <text evidence="8">The sequence shown here is derived from an EMBL/GenBank/DDBJ whole genome shotgun (WGS) entry which is preliminary data.</text>
</comment>
<keyword evidence="4" id="KW-0378">Hydrolase</keyword>
<dbReference type="AlphaFoldDB" id="A0A1Y2B3W9"/>
<keyword evidence="3" id="KW-0677">Repeat</keyword>
<dbReference type="EC" id="3.1.1.97" evidence="6"/>
<evidence type="ECO:0000256" key="3">
    <source>
        <dbReference type="ARBA" id="ARBA00022737"/>
    </source>
</evidence>
<dbReference type="InParanoid" id="A0A1Y2B3W9"/>
<dbReference type="Proteomes" id="UP000193986">
    <property type="component" value="Unassembled WGS sequence"/>
</dbReference>
<evidence type="ECO:0000256" key="4">
    <source>
        <dbReference type="ARBA" id="ARBA00022801"/>
    </source>
</evidence>